<keyword evidence="5" id="KW-0460">Magnesium</keyword>
<dbReference type="Gene3D" id="3.50.30.40">
    <property type="entry name" value="Ribonuclease E inhibitor RraA/RraA-like"/>
    <property type="match status" value="1"/>
</dbReference>
<comment type="cofactor">
    <cofactor evidence="1">
        <name>a divalent metal cation</name>
        <dbReference type="ChEBI" id="CHEBI:60240"/>
    </cofactor>
</comment>
<dbReference type="RefSeq" id="WP_183188180.1">
    <property type="nucleotide sequence ID" value="NZ_JACICD010000001.1"/>
</dbReference>
<dbReference type="Proteomes" id="UP000533469">
    <property type="component" value="Unassembled WGS sequence"/>
</dbReference>
<evidence type="ECO:0000256" key="3">
    <source>
        <dbReference type="ARBA" id="ARBA00029596"/>
    </source>
</evidence>
<gene>
    <name evidence="6" type="ORF">FHS55_000608</name>
</gene>
<sequence length="260" mass="27274">MSTDIILEQLRPYADRLVGNLDPRLIRQVEIERFDPAIIAGYLALPDLTSMVADILDEFGYDTAVPSLTLRPLATGQRIVGPAVTARQSRARRLAGHALVNGEKPRGGGIDQITLTRAGDVFVVDGGGGIDASSFGGLLATASHAKGLAGIVVDGSVRDKASIVRSGLAVWSRSVTPRTGKHRLELVEFNGTVTIAGVQIRPGDLVLGDDDGLIIVPPEIAGAVLEKAQVAASRESVLVAALAEGRSPQEAAKILPPSKW</sequence>
<dbReference type="SUPFAM" id="SSF89562">
    <property type="entry name" value="RraA-like"/>
    <property type="match status" value="1"/>
</dbReference>
<organism evidence="6 7">
    <name type="scientific">Ancylobacter tetraedralis</name>
    <dbReference type="NCBI Taxonomy" id="217068"/>
    <lineage>
        <taxon>Bacteria</taxon>
        <taxon>Pseudomonadati</taxon>
        <taxon>Pseudomonadota</taxon>
        <taxon>Alphaproteobacteria</taxon>
        <taxon>Hyphomicrobiales</taxon>
        <taxon>Xanthobacteraceae</taxon>
        <taxon>Ancylobacter</taxon>
    </lineage>
</organism>
<comment type="caution">
    <text evidence="6">The sequence shown here is derived from an EMBL/GenBank/DDBJ whole genome shotgun (WGS) entry which is preliminary data.</text>
</comment>
<evidence type="ECO:0000313" key="6">
    <source>
        <dbReference type="EMBL" id="MBB3770022.1"/>
    </source>
</evidence>
<dbReference type="EMBL" id="JACICD010000001">
    <property type="protein sequence ID" value="MBB3770022.1"/>
    <property type="molecule type" value="Genomic_DNA"/>
</dbReference>
<evidence type="ECO:0000256" key="2">
    <source>
        <dbReference type="ARBA" id="ARBA00016549"/>
    </source>
</evidence>
<dbReference type="AlphaFoldDB" id="A0A839Z2Y7"/>
<evidence type="ECO:0000313" key="7">
    <source>
        <dbReference type="Proteomes" id="UP000533469"/>
    </source>
</evidence>
<feature type="binding site" evidence="5">
    <location>
        <position position="159"/>
    </location>
    <ligand>
        <name>Mg(2+)</name>
        <dbReference type="ChEBI" id="CHEBI:18420"/>
    </ligand>
</feature>
<comment type="cofactor">
    <cofactor evidence="5">
        <name>Mg(2+)</name>
        <dbReference type="ChEBI" id="CHEBI:18420"/>
    </cofactor>
</comment>
<dbReference type="CDD" id="cd16841">
    <property type="entry name" value="RraA_family"/>
    <property type="match status" value="1"/>
</dbReference>
<reference evidence="6 7" key="1">
    <citation type="submission" date="2020-08" db="EMBL/GenBank/DDBJ databases">
        <title>Genomic Encyclopedia of Type Strains, Phase IV (KMG-IV): sequencing the most valuable type-strain genomes for metagenomic binning, comparative biology and taxonomic classification.</title>
        <authorList>
            <person name="Goeker M."/>
        </authorList>
    </citation>
    <scope>NUCLEOTIDE SEQUENCE [LARGE SCALE GENOMIC DNA]</scope>
    <source>
        <strain evidence="6 7">DSM 5895</strain>
    </source>
</reference>
<dbReference type="InterPro" id="IPR036704">
    <property type="entry name" value="RraA/RraA-like_sf"/>
</dbReference>
<dbReference type="Pfam" id="PF03737">
    <property type="entry name" value="RraA-like"/>
    <property type="match status" value="1"/>
</dbReference>
<evidence type="ECO:0000256" key="4">
    <source>
        <dbReference type="ARBA" id="ARBA00030169"/>
    </source>
</evidence>
<keyword evidence="5" id="KW-0479">Metal-binding</keyword>
<dbReference type="PANTHER" id="PTHR33254:SF4">
    <property type="entry name" value="4-HYDROXY-4-METHYL-2-OXOGLUTARATE ALDOLASE 3-RELATED"/>
    <property type="match status" value="1"/>
</dbReference>
<evidence type="ECO:0000256" key="1">
    <source>
        <dbReference type="ARBA" id="ARBA00001968"/>
    </source>
</evidence>
<accession>A0A839Z2Y7</accession>
<feature type="binding site" evidence="5">
    <location>
        <begin position="136"/>
        <end position="139"/>
    </location>
    <ligand>
        <name>substrate</name>
    </ligand>
</feature>
<protein>
    <recommendedName>
        <fullName evidence="2">Putative 4-hydroxy-4-methyl-2-oxoglutarate aldolase</fullName>
    </recommendedName>
    <alternativeName>
        <fullName evidence="3">Regulator of ribonuclease activity homolog</fullName>
    </alternativeName>
    <alternativeName>
        <fullName evidence="4">RraA-like protein</fullName>
    </alternativeName>
</protein>
<dbReference type="PANTHER" id="PTHR33254">
    <property type="entry name" value="4-HYDROXY-4-METHYL-2-OXOGLUTARATE ALDOLASE 3-RELATED"/>
    <property type="match status" value="1"/>
</dbReference>
<evidence type="ECO:0000256" key="5">
    <source>
        <dbReference type="PIRSR" id="PIRSR605493-1"/>
    </source>
</evidence>
<proteinExistence type="predicted"/>
<dbReference type="InterPro" id="IPR005493">
    <property type="entry name" value="RraA/RraA-like"/>
</dbReference>
<dbReference type="GO" id="GO:0046872">
    <property type="term" value="F:metal ion binding"/>
    <property type="evidence" value="ECO:0007669"/>
    <property type="project" value="UniProtKB-KW"/>
</dbReference>
<feature type="binding site" evidence="5">
    <location>
        <position position="158"/>
    </location>
    <ligand>
        <name>substrate</name>
    </ligand>
</feature>
<keyword evidence="7" id="KW-1185">Reference proteome</keyword>
<name>A0A839Z2Y7_9HYPH</name>